<evidence type="ECO:0000313" key="2">
    <source>
        <dbReference type="Proteomes" id="UP000814140"/>
    </source>
</evidence>
<proteinExistence type="predicted"/>
<evidence type="ECO:0000313" key="1">
    <source>
        <dbReference type="EMBL" id="KAI0064214.1"/>
    </source>
</evidence>
<dbReference type="EMBL" id="MU277199">
    <property type="protein sequence ID" value="KAI0064214.1"/>
    <property type="molecule type" value="Genomic_DNA"/>
</dbReference>
<gene>
    <name evidence="1" type="ORF">BV25DRAFT_293257</name>
</gene>
<name>A0ACB8T690_9AGAM</name>
<dbReference type="Proteomes" id="UP000814140">
    <property type="component" value="Unassembled WGS sequence"/>
</dbReference>
<reference evidence="1" key="2">
    <citation type="journal article" date="2022" name="New Phytol.">
        <title>Evolutionary transition to the ectomycorrhizal habit in the genomes of a hyperdiverse lineage of mushroom-forming fungi.</title>
        <authorList>
            <person name="Looney B."/>
            <person name="Miyauchi S."/>
            <person name="Morin E."/>
            <person name="Drula E."/>
            <person name="Courty P.E."/>
            <person name="Kohler A."/>
            <person name="Kuo A."/>
            <person name="LaButti K."/>
            <person name="Pangilinan J."/>
            <person name="Lipzen A."/>
            <person name="Riley R."/>
            <person name="Andreopoulos W."/>
            <person name="He G."/>
            <person name="Johnson J."/>
            <person name="Nolan M."/>
            <person name="Tritt A."/>
            <person name="Barry K.W."/>
            <person name="Grigoriev I.V."/>
            <person name="Nagy L.G."/>
            <person name="Hibbett D."/>
            <person name="Henrissat B."/>
            <person name="Matheny P.B."/>
            <person name="Labbe J."/>
            <person name="Martin F.M."/>
        </authorList>
    </citation>
    <scope>NUCLEOTIDE SEQUENCE</scope>
    <source>
        <strain evidence="1">HHB10654</strain>
    </source>
</reference>
<keyword evidence="2" id="KW-1185">Reference proteome</keyword>
<organism evidence="1 2">
    <name type="scientific">Artomyces pyxidatus</name>
    <dbReference type="NCBI Taxonomy" id="48021"/>
    <lineage>
        <taxon>Eukaryota</taxon>
        <taxon>Fungi</taxon>
        <taxon>Dikarya</taxon>
        <taxon>Basidiomycota</taxon>
        <taxon>Agaricomycotina</taxon>
        <taxon>Agaricomycetes</taxon>
        <taxon>Russulales</taxon>
        <taxon>Auriscalpiaceae</taxon>
        <taxon>Artomyces</taxon>
    </lineage>
</organism>
<protein>
    <submittedName>
        <fullName evidence="1">Uncharacterized protein</fullName>
    </submittedName>
</protein>
<accession>A0ACB8T690</accession>
<comment type="caution">
    <text evidence="1">The sequence shown here is derived from an EMBL/GenBank/DDBJ whole genome shotgun (WGS) entry which is preliminary data.</text>
</comment>
<sequence>MRSAEHGGPACYHCRQGRCSSLDGRAGVLANILIEEAEAFRARRNVYRITQSITSEFCVARVCVGVGGGAPRCKRAHRERTCSLRPARRLHAKTTEVRCIVNVANKILGLLLTAYTEYLIAIAKKLEDNSLTAAVSPSANGLDLTSEQCRKALQFARTCRDQFASDVNAEKATTIGTEAVDMLAKSVSFLFTGQHNANSMPTREPCKLQPGDIRQSATKVPDDVFDLLKADHFRATRSMEISHYEKAGEKSEGFPFLLAHLANMHGITIATLKTRRREVVT</sequence>
<reference evidence="1" key="1">
    <citation type="submission" date="2021-03" db="EMBL/GenBank/DDBJ databases">
        <authorList>
            <consortium name="DOE Joint Genome Institute"/>
            <person name="Ahrendt S."/>
            <person name="Looney B.P."/>
            <person name="Miyauchi S."/>
            <person name="Morin E."/>
            <person name="Drula E."/>
            <person name="Courty P.E."/>
            <person name="Chicoki N."/>
            <person name="Fauchery L."/>
            <person name="Kohler A."/>
            <person name="Kuo A."/>
            <person name="Labutti K."/>
            <person name="Pangilinan J."/>
            <person name="Lipzen A."/>
            <person name="Riley R."/>
            <person name="Andreopoulos W."/>
            <person name="He G."/>
            <person name="Johnson J."/>
            <person name="Barry K.W."/>
            <person name="Grigoriev I.V."/>
            <person name="Nagy L."/>
            <person name="Hibbett D."/>
            <person name="Henrissat B."/>
            <person name="Matheny P.B."/>
            <person name="Labbe J."/>
            <person name="Martin F."/>
        </authorList>
    </citation>
    <scope>NUCLEOTIDE SEQUENCE</scope>
    <source>
        <strain evidence="1">HHB10654</strain>
    </source>
</reference>